<protein>
    <submittedName>
        <fullName evidence="1">Uncharacterized protein</fullName>
    </submittedName>
</protein>
<organism evidence="1 2">
    <name type="scientific">Nocardiopsis alborubida</name>
    <dbReference type="NCBI Taxonomy" id="146802"/>
    <lineage>
        <taxon>Bacteria</taxon>
        <taxon>Bacillati</taxon>
        <taxon>Actinomycetota</taxon>
        <taxon>Actinomycetes</taxon>
        <taxon>Streptosporangiales</taxon>
        <taxon>Nocardiopsidaceae</taxon>
        <taxon>Nocardiopsis</taxon>
    </lineage>
</organism>
<comment type="caution">
    <text evidence="1">The sequence shown here is derived from an EMBL/GenBank/DDBJ whole genome shotgun (WGS) entry which is preliminary data.</text>
</comment>
<evidence type="ECO:0000313" key="1">
    <source>
        <dbReference type="EMBL" id="NKY96564.1"/>
    </source>
</evidence>
<dbReference type="EMBL" id="JAAXPG010000002">
    <property type="protein sequence ID" value="NKY96564.1"/>
    <property type="molecule type" value="Genomic_DNA"/>
</dbReference>
<proteinExistence type="predicted"/>
<sequence>MMTAHPPTSNGDDFAGFAEAKRLLSCHQGRTRTLERLAITDFFDDEAVVAVHVNNIARADRDFLTAFDAEGRRAGSDVLYTDEPGQHLDLTPEFDHLVTGLDVRAGSELAALADAEEGWIIDMEVLRGYDPIADRRGTQKAMVLAHLADMLDAGEARGFILGSPEPPDEDRGTRDS</sequence>
<dbReference type="AlphaFoldDB" id="A0A7X6RND1"/>
<gene>
    <name evidence="1" type="ORF">HGB44_02590</name>
</gene>
<accession>A0A7X6RND1</accession>
<evidence type="ECO:0000313" key="2">
    <source>
        <dbReference type="Proteomes" id="UP000553209"/>
    </source>
</evidence>
<name>A0A7X6RND1_9ACTN</name>
<reference evidence="1 2" key="1">
    <citation type="submission" date="2020-04" db="EMBL/GenBank/DDBJ databases">
        <title>MicrobeNet Type strains.</title>
        <authorList>
            <person name="Nicholson A.C."/>
        </authorList>
    </citation>
    <scope>NUCLEOTIDE SEQUENCE [LARGE SCALE GENOMIC DNA]</scope>
    <source>
        <strain evidence="1 2">ATCC 23612</strain>
    </source>
</reference>
<dbReference type="Proteomes" id="UP000553209">
    <property type="component" value="Unassembled WGS sequence"/>
</dbReference>
<keyword evidence="2" id="KW-1185">Reference proteome</keyword>